<reference evidence="2" key="1">
    <citation type="journal article" date="2015" name="Nature">
        <title>Complex archaea that bridge the gap between prokaryotes and eukaryotes.</title>
        <authorList>
            <person name="Spang A."/>
            <person name="Saw J.H."/>
            <person name="Jorgensen S.L."/>
            <person name="Zaremba-Niedzwiedzka K."/>
            <person name="Martijn J."/>
            <person name="Lind A.E."/>
            <person name="van Eijk R."/>
            <person name="Schleper C."/>
            <person name="Guy L."/>
            <person name="Ettema T.J."/>
        </authorList>
    </citation>
    <scope>NUCLEOTIDE SEQUENCE</scope>
</reference>
<keyword evidence="1" id="KW-0560">Oxidoreductase</keyword>
<dbReference type="PANTHER" id="PTHR44229:SF4">
    <property type="entry name" value="15-HYDROXYPROSTAGLANDIN DEHYDROGENASE [NAD(+)]"/>
    <property type="match status" value="1"/>
</dbReference>
<dbReference type="GO" id="GO:0016616">
    <property type="term" value="F:oxidoreductase activity, acting on the CH-OH group of donors, NAD or NADP as acceptor"/>
    <property type="evidence" value="ECO:0007669"/>
    <property type="project" value="TreeGrafter"/>
</dbReference>
<protein>
    <recommendedName>
        <fullName evidence="3">Short-chain dehydrogenase/reductase SDR</fullName>
    </recommendedName>
</protein>
<comment type="caution">
    <text evidence="2">The sequence shown here is derived from an EMBL/GenBank/DDBJ whole genome shotgun (WGS) entry which is preliminary data.</text>
</comment>
<dbReference type="Pfam" id="PF00106">
    <property type="entry name" value="adh_short"/>
    <property type="match status" value="1"/>
</dbReference>
<dbReference type="CDD" id="cd05233">
    <property type="entry name" value="SDR_c"/>
    <property type="match status" value="1"/>
</dbReference>
<proteinExistence type="predicted"/>
<evidence type="ECO:0000313" key="2">
    <source>
        <dbReference type="EMBL" id="KKM03162.1"/>
    </source>
</evidence>
<organism evidence="2">
    <name type="scientific">marine sediment metagenome</name>
    <dbReference type="NCBI Taxonomy" id="412755"/>
    <lineage>
        <taxon>unclassified sequences</taxon>
        <taxon>metagenomes</taxon>
        <taxon>ecological metagenomes</taxon>
    </lineage>
</organism>
<dbReference type="PANTHER" id="PTHR44229">
    <property type="entry name" value="15-HYDROXYPROSTAGLANDIN DEHYDROGENASE [NAD(+)]"/>
    <property type="match status" value="1"/>
</dbReference>
<dbReference type="AlphaFoldDB" id="A0A0F9HJ15"/>
<dbReference type="GO" id="GO:0005737">
    <property type="term" value="C:cytoplasm"/>
    <property type="evidence" value="ECO:0007669"/>
    <property type="project" value="TreeGrafter"/>
</dbReference>
<name>A0A0F9HJ15_9ZZZZ</name>
<evidence type="ECO:0000256" key="1">
    <source>
        <dbReference type="ARBA" id="ARBA00023002"/>
    </source>
</evidence>
<dbReference type="Gene3D" id="3.40.50.720">
    <property type="entry name" value="NAD(P)-binding Rossmann-like Domain"/>
    <property type="match status" value="1"/>
</dbReference>
<dbReference type="InterPro" id="IPR002347">
    <property type="entry name" value="SDR_fam"/>
</dbReference>
<evidence type="ECO:0008006" key="3">
    <source>
        <dbReference type="Google" id="ProtNLM"/>
    </source>
</evidence>
<sequence>MLKQNEDCHIINTSSTAGLISSQFHEGIYDMTKHAVVALSEGLSNELSAKKSKIKVSVLCPGLVKTNLLESKRNSPLSISDREINFDVSVENFLEIHPEAKSDMKKWMGWWKRGISPEKVGEVVFKAIKDDVFYILTDNSDLLKGMIENRMKRILKALEQNEKYMK</sequence>
<gene>
    <name evidence="2" type="ORF">LCGC14_1777180</name>
</gene>
<dbReference type="InterPro" id="IPR036291">
    <property type="entry name" value="NAD(P)-bd_dom_sf"/>
</dbReference>
<dbReference type="PRINTS" id="PR00081">
    <property type="entry name" value="GDHRDH"/>
</dbReference>
<accession>A0A0F9HJ15</accession>
<dbReference type="EMBL" id="LAZR01016748">
    <property type="protein sequence ID" value="KKM03162.1"/>
    <property type="molecule type" value="Genomic_DNA"/>
</dbReference>
<dbReference type="SUPFAM" id="SSF51735">
    <property type="entry name" value="NAD(P)-binding Rossmann-fold domains"/>
    <property type="match status" value="1"/>
</dbReference>